<comment type="caution">
    <text evidence="1">The sequence shown here is derived from an EMBL/GenBank/DDBJ whole genome shotgun (WGS) entry which is preliminary data.</text>
</comment>
<evidence type="ECO:0000313" key="1">
    <source>
        <dbReference type="EMBL" id="GFA04085.1"/>
    </source>
</evidence>
<feature type="non-terminal residue" evidence="1">
    <location>
        <position position="290"/>
    </location>
</feature>
<reference evidence="1" key="1">
    <citation type="journal article" date="2019" name="Sci. Rep.">
        <title>Draft genome of Tanacetum cinerariifolium, the natural source of mosquito coil.</title>
        <authorList>
            <person name="Yamashiro T."/>
            <person name="Shiraishi A."/>
            <person name="Satake H."/>
            <person name="Nakayama K."/>
        </authorList>
    </citation>
    <scope>NUCLEOTIDE SEQUENCE</scope>
</reference>
<dbReference type="Pfam" id="PF14223">
    <property type="entry name" value="Retrotran_gag_2"/>
    <property type="match status" value="1"/>
</dbReference>
<protein>
    <submittedName>
        <fullName evidence="1">Zinc finger, CCHC-type</fullName>
    </submittedName>
</protein>
<sequence length="290" mass="32648">MHPGKSQSEHIDEFHKLVGDLAAMDTAILNDDQALLLLTSLPSSYDNFMKTLLYGRDTLKLEAVLATLNSRELQKMTEAKGDDGEGLYVRGISGQRDIEHGTDSMNEDKVSGSRAYEYDIVDVMMDMSAEELLDWIIDLEGSHHMTYKIDYLFNLEEYNDGNVLLGDGRECHIREIDGKTMSIYLVNKSPSSVIGFKTPIDMLKVFGWLASIKQGMLEPVKDEIWVTKGLPDEAKENILGMKIFRDWSSNTLRVSRSRVYNGKLVQTLLEGHSILSLEGSLSEDCDVKKN</sequence>
<organism evidence="1">
    <name type="scientific">Tanacetum cinerariifolium</name>
    <name type="common">Dalmatian daisy</name>
    <name type="synonym">Chrysanthemum cinerariifolium</name>
    <dbReference type="NCBI Taxonomy" id="118510"/>
    <lineage>
        <taxon>Eukaryota</taxon>
        <taxon>Viridiplantae</taxon>
        <taxon>Streptophyta</taxon>
        <taxon>Embryophyta</taxon>
        <taxon>Tracheophyta</taxon>
        <taxon>Spermatophyta</taxon>
        <taxon>Magnoliopsida</taxon>
        <taxon>eudicotyledons</taxon>
        <taxon>Gunneridae</taxon>
        <taxon>Pentapetalae</taxon>
        <taxon>asterids</taxon>
        <taxon>campanulids</taxon>
        <taxon>Asterales</taxon>
        <taxon>Asteraceae</taxon>
        <taxon>Asteroideae</taxon>
        <taxon>Anthemideae</taxon>
        <taxon>Anthemidinae</taxon>
        <taxon>Tanacetum</taxon>
    </lineage>
</organism>
<name>A0A699J354_TANCI</name>
<accession>A0A699J354</accession>
<gene>
    <name evidence="1" type="ORF">Tci_576057</name>
</gene>
<proteinExistence type="predicted"/>
<dbReference type="EMBL" id="BKCJ010359875">
    <property type="protein sequence ID" value="GFA04085.1"/>
    <property type="molecule type" value="Genomic_DNA"/>
</dbReference>
<dbReference type="AlphaFoldDB" id="A0A699J354"/>